<evidence type="ECO:0000313" key="11">
    <source>
        <dbReference type="EMBL" id="MFC4496999.1"/>
    </source>
</evidence>
<evidence type="ECO:0000256" key="7">
    <source>
        <dbReference type="ARBA" id="ARBA00023136"/>
    </source>
</evidence>
<feature type="domain" description="ABC transporter" evidence="10">
    <location>
        <begin position="15"/>
        <end position="245"/>
    </location>
</feature>
<evidence type="ECO:0000259" key="10">
    <source>
        <dbReference type="PROSITE" id="PS50893"/>
    </source>
</evidence>
<evidence type="ECO:0000256" key="8">
    <source>
        <dbReference type="ARBA" id="ARBA00023251"/>
    </source>
</evidence>
<comment type="caution">
    <text evidence="11">The sequence shown here is derived from an EMBL/GenBank/DDBJ whole genome shotgun (WGS) entry which is preliminary data.</text>
</comment>
<evidence type="ECO:0000256" key="2">
    <source>
        <dbReference type="ARBA" id="ARBA00022448"/>
    </source>
</evidence>
<dbReference type="SUPFAM" id="SSF52540">
    <property type="entry name" value="P-loop containing nucleoside triphosphate hydrolases"/>
    <property type="match status" value="1"/>
</dbReference>
<comment type="similarity">
    <text evidence="9">Belongs to the ABC transporter superfamily. Drug exporter-1 (DrugE1) (TC 3.A.1.105) family.</text>
</comment>
<dbReference type="InterPro" id="IPR005894">
    <property type="entry name" value="DrrA"/>
</dbReference>
<keyword evidence="5 11" id="KW-0067">ATP-binding</keyword>
<reference evidence="12" key="1">
    <citation type="journal article" date="2019" name="Int. J. Syst. Evol. Microbiol.">
        <title>The Global Catalogue of Microorganisms (GCM) 10K type strain sequencing project: providing services to taxonomists for standard genome sequencing and annotation.</title>
        <authorList>
            <consortium name="The Broad Institute Genomics Platform"/>
            <consortium name="The Broad Institute Genome Sequencing Center for Infectious Disease"/>
            <person name="Wu L."/>
            <person name="Ma J."/>
        </authorList>
    </citation>
    <scope>NUCLEOTIDE SEQUENCE [LARGE SCALE GENOMIC DNA]</scope>
    <source>
        <strain evidence="12">CGMCC 4.7357</strain>
    </source>
</reference>
<dbReference type="InterPro" id="IPR003439">
    <property type="entry name" value="ABC_transporter-like_ATP-bd"/>
</dbReference>
<accession>A0ABV9ABD9</accession>
<dbReference type="RefSeq" id="WP_386451357.1">
    <property type="nucleotide sequence ID" value="NZ_JBHSFH010000013.1"/>
</dbReference>
<evidence type="ECO:0000256" key="5">
    <source>
        <dbReference type="ARBA" id="ARBA00022840"/>
    </source>
</evidence>
<gene>
    <name evidence="11" type="ORF">ACFPA8_22975</name>
</gene>
<protein>
    <submittedName>
        <fullName evidence="11">ATP-binding cassette domain-containing protein</fullName>
    </submittedName>
</protein>
<dbReference type="PANTHER" id="PTHR42711">
    <property type="entry name" value="ABC TRANSPORTER ATP-BINDING PROTEIN"/>
    <property type="match status" value="1"/>
</dbReference>
<evidence type="ECO:0000256" key="6">
    <source>
        <dbReference type="ARBA" id="ARBA00022967"/>
    </source>
</evidence>
<evidence type="ECO:0000256" key="3">
    <source>
        <dbReference type="ARBA" id="ARBA00022475"/>
    </source>
</evidence>
<keyword evidence="12" id="KW-1185">Reference proteome</keyword>
<keyword evidence="6" id="KW-1278">Translocase</keyword>
<keyword evidence="4" id="KW-0547">Nucleotide-binding</keyword>
<dbReference type="Gene3D" id="3.40.50.300">
    <property type="entry name" value="P-loop containing nucleotide triphosphate hydrolases"/>
    <property type="match status" value="1"/>
</dbReference>
<dbReference type="PANTHER" id="PTHR42711:SF19">
    <property type="entry name" value="DOXORUBICIN RESISTANCE ATP-BINDING PROTEIN DRRA"/>
    <property type="match status" value="1"/>
</dbReference>
<keyword evidence="8" id="KW-0046">Antibiotic resistance</keyword>
<keyword evidence="2" id="KW-0813">Transport</keyword>
<organism evidence="11 12">
    <name type="scientific">Streptomyces ovatisporus</name>
    <dbReference type="NCBI Taxonomy" id="1128682"/>
    <lineage>
        <taxon>Bacteria</taxon>
        <taxon>Bacillati</taxon>
        <taxon>Actinomycetota</taxon>
        <taxon>Actinomycetes</taxon>
        <taxon>Kitasatosporales</taxon>
        <taxon>Streptomycetaceae</taxon>
        <taxon>Streptomyces</taxon>
    </lineage>
</organism>
<dbReference type="InterPro" id="IPR027417">
    <property type="entry name" value="P-loop_NTPase"/>
</dbReference>
<keyword evidence="7" id="KW-0472">Membrane</keyword>
<proteinExistence type="inferred from homology"/>
<dbReference type="InterPro" id="IPR050763">
    <property type="entry name" value="ABC_transporter_ATP-binding"/>
</dbReference>
<dbReference type="InterPro" id="IPR003593">
    <property type="entry name" value="AAA+_ATPase"/>
</dbReference>
<dbReference type="NCBIfam" id="TIGR01188">
    <property type="entry name" value="drrA"/>
    <property type="match status" value="1"/>
</dbReference>
<dbReference type="Proteomes" id="UP001595997">
    <property type="component" value="Unassembled WGS sequence"/>
</dbReference>
<evidence type="ECO:0000256" key="9">
    <source>
        <dbReference type="ARBA" id="ARBA00049985"/>
    </source>
</evidence>
<evidence type="ECO:0000313" key="12">
    <source>
        <dbReference type="Proteomes" id="UP001595997"/>
    </source>
</evidence>
<sequence length="343" mass="35825">MRYAEKAVGSLNRAIDAVGVTKSYGAVRVLDGVDLAVRAGSVSALLGPNGAGKTTMVRILATLTPPDSGRAAVAGCDVTRERGGVRRSISLTGQYAALDDLQTGAENLRMMARLAGMSSRGAKARAAQLLGQFDLTGAARRRVRTYSGGMRRRLDIAAGLVGEPSVVFLDEPTTGLDVRSRQTMWSVISDLARSGVTVLLTTQYLEEADRLADRVAVLDGGRIVAEGTPAELKQQVGGHRLDLTASGRGAFDRLRAGLGSRVLHADAEERRLSVATDGTAGEVRRLLDEFDPACDLVERFGVHGASMDDVFISLTGNTAASLADGGTVGTRATGGTSGEAARV</sequence>
<dbReference type="Pfam" id="PF00005">
    <property type="entry name" value="ABC_tran"/>
    <property type="match status" value="1"/>
</dbReference>
<dbReference type="InterPro" id="IPR017871">
    <property type="entry name" value="ABC_transporter-like_CS"/>
</dbReference>
<dbReference type="PROSITE" id="PS50893">
    <property type="entry name" value="ABC_TRANSPORTER_2"/>
    <property type="match status" value="1"/>
</dbReference>
<comment type="subcellular location">
    <subcellularLocation>
        <location evidence="1">Cell membrane</location>
        <topology evidence="1">Peripheral membrane protein</topology>
        <orientation evidence="1">Cytoplasmic side</orientation>
    </subcellularLocation>
</comment>
<dbReference type="PROSITE" id="PS00211">
    <property type="entry name" value="ABC_TRANSPORTER_1"/>
    <property type="match status" value="1"/>
</dbReference>
<name>A0ABV9ABD9_9ACTN</name>
<evidence type="ECO:0000256" key="1">
    <source>
        <dbReference type="ARBA" id="ARBA00004413"/>
    </source>
</evidence>
<dbReference type="SMART" id="SM00382">
    <property type="entry name" value="AAA"/>
    <property type="match status" value="1"/>
</dbReference>
<dbReference type="EMBL" id="JBHSFH010000013">
    <property type="protein sequence ID" value="MFC4496999.1"/>
    <property type="molecule type" value="Genomic_DNA"/>
</dbReference>
<evidence type="ECO:0000256" key="4">
    <source>
        <dbReference type="ARBA" id="ARBA00022741"/>
    </source>
</evidence>
<keyword evidence="3" id="KW-1003">Cell membrane</keyword>
<dbReference type="GO" id="GO:0005524">
    <property type="term" value="F:ATP binding"/>
    <property type="evidence" value="ECO:0007669"/>
    <property type="project" value="UniProtKB-KW"/>
</dbReference>